<proteinExistence type="predicted"/>
<evidence type="ECO:0000313" key="1">
    <source>
        <dbReference type="EMBL" id="OMP03803.1"/>
    </source>
</evidence>
<dbReference type="Proteomes" id="UP000187203">
    <property type="component" value="Unassembled WGS sequence"/>
</dbReference>
<gene>
    <name evidence="1" type="ORF">COLO4_10197</name>
</gene>
<dbReference type="Gene3D" id="1.10.238.10">
    <property type="entry name" value="EF-hand"/>
    <property type="match status" value="1"/>
</dbReference>
<dbReference type="EMBL" id="AWUE01014415">
    <property type="protein sequence ID" value="OMP03803.1"/>
    <property type="molecule type" value="Genomic_DNA"/>
</dbReference>
<accession>A0A1R3K9Q2</accession>
<evidence type="ECO:0000313" key="2">
    <source>
        <dbReference type="Proteomes" id="UP000187203"/>
    </source>
</evidence>
<protein>
    <submittedName>
        <fullName evidence="1">Serine/threonine-protein phosphatase 2A regulatory subunit B'' subunit alpha-like protein</fullName>
    </submittedName>
</protein>
<reference evidence="2" key="1">
    <citation type="submission" date="2013-09" db="EMBL/GenBank/DDBJ databases">
        <title>Corchorus olitorius genome sequencing.</title>
        <authorList>
            <person name="Alam M."/>
            <person name="Haque M.S."/>
            <person name="Islam M.S."/>
            <person name="Emdad E.M."/>
            <person name="Islam M.M."/>
            <person name="Ahmed B."/>
            <person name="Halim A."/>
            <person name="Hossen Q.M.M."/>
            <person name="Hossain M.Z."/>
            <person name="Ahmed R."/>
            <person name="Khan M.M."/>
            <person name="Islam R."/>
            <person name="Rashid M.M."/>
            <person name="Khan S.A."/>
            <person name="Rahman M.S."/>
            <person name="Alam M."/>
            <person name="Yahiya A.S."/>
            <person name="Khan M.S."/>
            <person name="Azam M.S."/>
            <person name="Haque T."/>
            <person name="Lashkar M.Z.H."/>
            <person name="Akhand A.I."/>
            <person name="Morshed G."/>
            <person name="Roy S."/>
            <person name="Uddin K.S."/>
            <person name="Rabeya T."/>
            <person name="Hossain A.S."/>
            <person name="Chowdhury A."/>
            <person name="Snigdha A.R."/>
            <person name="Mortoza M.S."/>
            <person name="Matin S.A."/>
            <person name="Hoque S.M.E."/>
            <person name="Islam M.K."/>
            <person name="Roy D.K."/>
            <person name="Haider R."/>
            <person name="Moosa M.M."/>
            <person name="Elias S.M."/>
            <person name="Hasan A.M."/>
            <person name="Jahan S."/>
            <person name="Shafiuddin M."/>
            <person name="Mahmood N."/>
            <person name="Shommy N.S."/>
        </authorList>
    </citation>
    <scope>NUCLEOTIDE SEQUENCE [LARGE SCALE GENOMIC DNA]</scope>
    <source>
        <strain evidence="2">cv. O-4</strain>
    </source>
</reference>
<keyword evidence="2" id="KW-1185">Reference proteome</keyword>
<dbReference type="OrthoDB" id="5586at2759"/>
<sequence length="35" mass="4183">MAPAVVAARCFSYEHFYVMYCEFWELDKPGKTTYQ</sequence>
<dbReference type="AlphaFoldDB" id="A0A1R3K9Q2"/>
<name>A0A1R3K9Q2_9ROSI</name>
<organism evidence="1 2">
    <name type="scientific">Corchorus olitorius</name>
    <dbReference type="NCBI Taxonomy" id="93759"/>
    <lineage>
        <taxon>Eukaryota</taxon>
        <taxon>Viridiplantae</taxon>
        <taxon>Streptophyta</taxon>
        <taxon>Embryophyta</taxon>
        <taxon>Tracheophyta</taxon>
        <taxon>Spermatophyta</taxon>
        <taxon>Magnoliopsida</taxon>
        <taxon>eudicotyledons</taxon>
        <taxon>Gunneridae</taxon>
        <taxon>Pentapetalae</taxon>
        <taxon>rosids</taxon>
        <taxon>malvids</taxon>
        <taxon>Malvales</taxon>
        <taxon>Malvaceae</taxon>
        <taxon>Grewioideae</taxon>
        <taxon>Apeibeae</taxon>
        <taxon>Corchorus</taxon>
    </lineage>
</organism>
<comment type="caution">
    <text evidence="1">The sequence shown here is derived from an EMBL/GenBank/DDBJ whole genome shotgun (WGS) entry which is preliminary data.</text>
</comment>